<dbReference type="PANTHER" id="PTHR43047:SF72">
    <property type="entry name" value="OSMOSENSING HISTIDINE PROTEIN KINASE SLN1"/>
    <property type="match status" value="1"/>
</dbReference>
<dbReference type="InterPro" id="IPR000700">
    <property type="entry name" value="PAS-assoc_C"/>
</dbReference>
<dbReference type="EMBL" id="JAAHFQ010000155">
    <property type="protein sequence ID" value="NER27979.1"/>
    <property type="molecule type" value="Genomic_DNA"/>
</dbReference>
<dbReference type="InterPro" id="IPR035965">
    <property type="entry name" value="PAS-like_dom_sf"/>
</dbReference>
<evidence type="ECO:0000256" key="1">
    <source>
        <dbReference type="ARBA" id="ARBA00000085"/>
    </source>
</evidence>
<dbReference type="InterPro" id="IPR003661">
    <property type="entry name" value="HisK_dim/P_dom"/>
</dbReference>
<dbReference type="Pfam" id="PF00512">
    <property type="entry name" value="HisKA"/>
    <property type="match status" value="1"/>
</dbReference>
<dbReference type="InterPro" id="IPR003018">
    <property type="entry name" value="GAF"/>
</dbReference>
<dbReference type="InterPro" id="IPR000014">
    <property type="entry name" value="PAS"/>
</dbReference>
<proteinExistence type="inferred from homology"/>
<dbReference type="Gene3D" id="1.10.287.130">
    <property type="match status" value="1"/>
</dbReference>
<dbReference type="InterPro" id="IPR036890">
    <property type="entry name" value="HATPase_C_sf"/>
</dbReference>
<keyword evidence="4 9" id="KW-0597">Phosphoprotein</keyword>
<evidence type="ECO:0000259" key="13">
    <source>
        <dbReference type="PROSITE" id="PS50112"/>
    </source>
</evidence>
<dbReference type="Pfam" id="PF01590">
    <property type="entry name" value="GAF"/>
    <property type="match status" value="1"/>
</dbReference>
<dbReference type="Gene3D" id="3.30.565.10">
    <property type="entry name" value="Histidine kinase-like ATPase, C-terminal domain"/>
    <property type="match status" value="1"/>
</dbReference>
<comment type="catalytic activity">
    <reaction evidence="1">
        <text>ATP + protein L-histidine = ADP + protein N-phospho-L-histidine.</text>
        <dbReference type="EC" id="2.7.13.3"/>
    </reaction>
</comment>
<dbReference type="SMART" id="SM00086">
    <property type="entry name" value="PAC"/>
    <property type="match status" value="1"/>
</dbReference>
<dbReference type="PANTHER" id="PTHR43047">
    <property type="entry name" value="TWO-COMPONENT HISTIDINE PROTEIN KINASE"/>
    <property type="match status" value="1"/>
</dbReference>
<evidence type="ECO:0000259" key="12">
    <source>
        <dbReference type="PROSITE" id="PS50110"/>
    </source>
</evidence>
<feature type="domain" description="PAS" evidence="13">
    <location>
        <begin position="110"/>
        <end position="182"/>
    </location>
</feature>
<dbReference type="AlphaFoldDB" id="A0A6B3N4G6"/>
<dbReference type="PRINTS" id="PR00344">
    <property type="entry name" value="BCTRLSENSOR"/>
</dbReference>
<dbReference type="SUPFAM" id="SSF52172">
    <property type="entry name" value="CheY-like"/>
    <property type="match status" value="1"/>
</dbReference>
<dbReference type="InterPro" id="IPR001789">
    <property type="entry name" value="Sig_transdc_resp-reg_receiver"/>
</dbReference>
<dbReference type="PROSITE" id="PS50110">
    <property type="entry name" value="RESPONSE_REGULATORY"/>
    <property type="match status" value="1"/>
</dbReference>
<feature type="coiled-coil region" evidence="10">
    <location>
        <begin position="395"/>
        <end position="426"/>
    </location>
</feature>
<evidence type="ECO:0000259" key="11">
    <source>
        <dbReference type="PROSITE" id="PS50109"/>
    </source>
</evidence>
<dbReference type="PROSITE" id="PS50109">
    <property type="entry name" value="HIS_KIN"/>
    <property type="match status" value="1"/>
</dbReference>
<dbReference type="FunFam" id="3.30.450.40:FF:000035">
    <property type="entry name" value="PAS sensor protein"/>
    <property type="match status" value="1"/>
</dbReference>
<feature type="modified residue" description="4-aspartylphosphate" evidence="9">
    <location>
        <position position="25"/>
    </location>
</feature>
<dbReference type="InterPro" id="IPR005467">
    <property type="entry name" value="His_kinase_dom"/>
</dbReference>
<dbReference type="GO" id="GO:0000155">
    <property type="term" value="F:phosphorelay sensor kinase activity"/>
    <property type="evidence" value="ECO:0007669"/>
    <property type="project" value="InterPro"/>
</dbReference>
<dbReference type="Pfam" id="PF02518">
    <property type="entry name" value="HATPase_c"/>
    <property type="match status" value="1"/>
</dbReference>
<reference evidence="15" key="1">
    <citation type="submission" date="2019-11" db="EMBL/GenBank/DDBJ databases">
        <title>Genomic insights into an expanded diversity of filamentous marine cyanobacteria reveals the extraordinary biosynthetic potential of Moorea and Okeania.</title>
        <authorList>
            <person name="Ferreira Leao T."/>
            <person name="Wang M."/>
            <person name="Moss N."/>
            <person name="Da Silva R."/>
            <person name="Sanders J."/>
            <person name="Nurk S."/>
            <person name="Gurevich A."/>
            <person name="Humphrey G."/>
            <person name="Reher R."/>
            <person name="Zhu Q."/>
            <person name="Belda-Ferre P."/>
            <person name="Glukhov E."/>
            <person name="Rex R."/>
            <person name="Dorrestein P.C."/>
            <person name="Knight R."/>
            <person name="Pevzner P."/>
            <person name="Gerwick W.H."/>
            <person name="Gerwick L."/>
        </authorList>
    </citation>
    <scope>NUCLEOTIDE SEQUENCE</scope>
    <source>
        <strain evidence="15">SIO1C4</strain>
    </source>
</reference>
<dbReference type="NCBIfam" id="TIGR00229">
    <property type="entry name" value="sensory_box"/>
    <property type="match status" value="1"/>
</dbReference>
<dbReference type="Pfam" id="PF00072">
    <property type="entry name" value="Response_reg"/>
    <property type="match status" value="1"/>
</dbReference>
<dbReference type="GO" id="GO:0009927">
    <property type="term" value="F:histidine phosphotransfer kinase activity"/>
    <property type="evidence" value="ECO:0007669"/>
    <property type="project" value="TreeGrafter"/>
</dbReference>
<evidence type="ECO:0000256" key="7">
    <source>
        <dbReference type="ARBA" id="ARBA00023012"/>
    </source>
</evidence>
<dbReference type="SUPFAM" id="SSF47384">
    <property type="entry name" value="Homodimeric domain of signal transducing histidine kinase"/>
    <property type="match status" value="1"/>
</dbReference>
<dbReference type="CDD" id="cd00082">
    <property type="entry name" value="HisKA"/>
    <property type="match status" value="1"/>
</dbReference>
<evidence type="ECO:0000256" key="4">
    <source>
        <dbReference type="ARBA" id="ARBA00022553"/>
    </source>
</evidence>
<dbReference type="SMART" id="SM00091">
    <property type="entry name" value="PAS"/>
    <property type="match status" value="1"/>
</dbReference>
<evidence type="ECO:0000256" key="6">
    <source>
        <dbReference type="ARBA" id="ARBA00022777"/>
    </source>
</evidence>
<dbReference type="CDD" id="cd00130">
    <property type="entry name" value="PAS"/>
    <property type="match status" value="1"/>
</dbReference>
<keyword evidence="6" id="KW-0418">Kinase</keyword>
<comment type="caution">
    <text evidence="15">The sequence shown here is derived from an EMBL/GenBank/DDBJ whole genome shotgun (WGS) entry which is preliminary data.</text>
</comment>
<feature type="domain" description="Histidine kinase" evidence="11">
    <location>
        <begin position="443"/>
        <end position="662"/>
    </location>
</feature>
<dbReference type="PROSITE" id="PS50112">
    <property type="entry name" value="PAS"/>
    <property type="match status" value="1"/>
</dbReference>
<dbReference type="Pfam" id="PF08447">
    <property type="entry name" value="PAS_3"/>
    <property type="match status" value="1"/>
</dbReference>
<dbReference type="InterPro" id="IPR001610">
    <property type="entry name" value="PAC"/>
</dbReference>
<evidence type="ECO:0000256" key="8">
    <source>
        <dbReference type="ARBA" id="ARBA00074306"/>
    </source>
</evidence>
<evidence type="ECO:0000256" key="2">
    <source>
        <dbReference type="ARBA" id="ARBA00006402"/>
    </source>
</evidence>
<dbReference type="Gene3D" id="3.30.450.20">
    <property type="entry name" value="PAS domain"/>
    <property type="match status" value="1"/>
</dbReference>
<protein>
    <recommendedName>
        <fullName evidence="8">Circadian input-output histidine kinase CikA</fullName>
        <ecNumber evidence="3">2.7.13.3</ecNumber>
    </recommendedName>
</protein>
<dbReference type="InterPro" id="IPR013655">
    <property type="entry name" value="PAS_fold_3"/>
</dbReference>
<dbReference type="CDD" id="cd00156">
    <property type="entry name" value="REC"/>
    <property type="match status" value="1"/>
</dbReference>
<evidence type="ECO:0000313" key="15">
    <source>
        <dbReference type="EMBL" id="NER27979.1"/>
    </source>
</evidence>
<dbReference type="SMART" id="SM00388">
    <property type="entry name" value="HisKA"/>
    <property type="match status" value="1"/>
</dbReference>
<dbReference type="InterPro" id="IPR029016">
    <property type="entry name" value="GAF-like_dom_sf"/>
</dbReference>
<dbReference type="EC" id="2.7.13.3" evidence="3"/>
<evidence type="ECO:0000256" key="5">
    <source>
        <dbReference type="ARBA" id="ARBA00022679"/>
    </source>
</evidence>
<keyword evidence="5" id="KW-0808">Transferase</keyword>
<organism evidence="15">
    <name type="scientific">Symploca sp. SIO1C4</name>
    <dbReference type="NCBI Taxonomy" id="2607765"/>
    <lineage>
        <taxon>Bacteria</taxon>
        <taxon>Bacillati</taxon>
        <taxon>Cyanobacteriota</taxon>
        <taxon>Cyanophyceae</taxon>
        <taxon>Coleofasciculales</taxon>
        <taxon>Coleofasciculaceae</taxon>
        <taxon>Symploca</taxon>
    </lineage>
</organism>
<dbReference type="GO" id="GO:0005886">
    <property type="term" value="C:plasma membrane"/>
    <property type="evidence" value="ECO:0007669"/>
    <property type="project" value="TreeGrafter"/>
</dbReference>
<evidence type="ECO:0000256" key="9">
    <source>
        <dbReference type="PROSITE-ProRule" id="PRU00169"/>
    </source>
</evidence>
<feature type="domain" description="PAC" evidence="14">
    <location>
        <begin position="185"/>
        <end position="237"/>
    </location>
</feature>
<dbReference type="SUPFAM" id="SSF55874">
    <property type="entry name" value="ATPase domain of HSP90 chaperone/DNA topoisomerase II/histidine kinase"/>
    <property type="match status" value="1"/>
</dbReference>
<keyword evidence="10" id="KW-0175">Coiled coil</keyword>
<dbReference type="InterPro" id="IPR003594">
    <property type="entry name" value="HATPase_dom"/>
</dbReference>
<gene>
    <name evidence="15" type="ORF">F6J89_10155</name>
</gene>
<keyword evidence="7" id="KW-0902">Two-component regulatory system</keyword>
<dbReference type="InterPro" id="IPR011006">
    <property type="entry name" value="CheY-like_superfamily"/>
</dbReference>
<dbReference type="InterPro" id="IPR036097">
    <property type="entry name" value="HisK_dim/P_sf"/>
</dbReference>
<evidence type="ECO:0000256" key="10">
    <source>
        <dbReference type="SAM" id="Coils"/>
    </source>
</evidence>
<dbReference type="InterPro" id="IPR004358">
    <property type="entry name" value="Sig_transdc_His_kin-like_C"/>
</dbReference>
<dbReference type="SMART" id="SM00065">
    <property type="entry name" value="GAF"/>
    <property type="match status" value="1"/>
</dbReference>
<dbReference type="CDD" id="cd16922">
    <property type="entry name" value="HATPase_EvgS-ArcB-TorS-like"/>
    <property type="match status" value="1"/>
</dbReference>
<dbReference type="FunFam" id="3.30.565.10:FF:000010">
    <property type="entry name" value="Sensor histidine kinase RcsC"/>
    <property type="match status" value="1"/>
</dbReference>
<sequence length="703" mass="78951">MSAAIDCTSAIATLKQRNFDCVLLDYRLPDGDGLTLVREIRNVGIKVPLVVLTGQGDEQIAVDLMKSGASDYLPKSKVSPQTLSRSLSNAVRIYRAEREAALATQRLRESEERYRLVLEGSNDGIWDWDLDTKEIYSNDRIYEMLGLPATGTSLTYALFLKRLHRSDRPKIKRAVAAHLQESAKLEVEFRLLHTSGEYRYCTARGKAQRDSKGQPFRVSGVISDITQRKRAEESLRFLAEASALLSASLDYQTTLENLAKLAVPRLADWCAIDVVEADSSYRRLAAAHINPEQEELIWELQRRYPAQGNENYGYSKVLRTGNSDARFEVCEDLLTSIASDHSHLSLLQKLKIKSYICVPLRVGSETLGSILFVWSESGRRYTKTDLELAEDLARRAALATENARLYREAQEAEARLEVQNKMLAQRNLQLLEAARLKSQFLATMSHELRTPMNSILGFSQMLLRQRHNPLKPQQVDMIQRILNNGKHLLALIEDILDLSKIDAGRMELKLEALNLAKLVVATTNELRSLADEKNLALHVQADLQNPNGINDGVRVRQILVNLLSNAIKFTEIGSVHVEVREISPERLELSVKDTGIGIAPDNLEHIFEEFRQVDQSLAKKYSGTGLGLAITKSLVQLMQGSITVESKLNQGSTFRIQLPRQVEASFSSLNPKLNHRTKLEVSSLDSSVLPQTLKGSKTRKLLY</sequence>
<evidence type="ECO:0000259" key="14">
    <source>
        <dbReference type="PROSITE" id="PS50113"/>
    </source>
</evidence>
<feature type="domain" description="Response regulatory" evidence="12">
    <location>
        <begin position="1"/>
        <end position="90"/>
    </location>
</feature>
<dbReference type="SUPFAM" id="SSF55781">
    <property type="entry name" value="GAF domain-like"/>
    <property type="match status" value="1"/>
</dbReference>
<dbReference type="Gene3D" id="3.40.50.2300">
    <property type="match status" value="1"/>
</dbReference>
<comment type="similarity">
    <text evidence="2">In the N-terminal section; belongs to the phytochrome family.</text>
</comment>
<dbReference type="SMART" id="SM00387">
    <property type="entry name" value="HATPase_c"/>
    <property type="match status" value="1"/>
</dbReference>
<dbReference type="Gene3D" id="3.30.450.40">
    <property type="match status" value="1"/>
</dbReference>
<accession>A0A6B3N4G6</accession>
<name>A0A6B3N4G6_9CYAN</name>
<dbReference type="SUPFAM" id="SSF55785">
    <property type="entry name" value="PYP-like sensor domain (PAS domain)"/>
    <property type="match status" value="1"/>
</dbReference>
<dbReference type="PROSITE" id="PS50113">
    <property type="entry name" value="PAC"/>
    <property type="match status" value="1"/>
</dbReference>
<evidence type="ECO:0000256" key="3">
    <source>
        <dbReference type="ARBA" id="ARBA00012438"/>
    </source>
</evidence>